<proteinExistence type="predicted"/>
<dbReference type="EMBL" id="QWGT01000142">
    <property type="protein sequence ID" value="RIJ51107.1"/>
    <property type="molecule type" value="Genomic_DNA"/>
</dbReference>
<keyword evidence="1" id="KW-1133">Transmembrane helix</keyword>
<dbReference type="AlphaFoldDB" id="A0A399TA54"/>
<evidence type="ECO:0000256" key="1">
    <source>
        <dbReference type="SAM" id="Phobius"/>
    </source>
</evidence>
<evidence type="ECO:0000313" key="3">
    <source>
        <dbReference type="Proteomes" id="UP000266484"/>
    </source>
</evidence>
<comment type="caution">
    <text evidence="2">The sequence shown here is derived from an EMBL/GenBank/DDBJ whole genome shotgun (WGS) entry which is preliminary data.</text>
</comment>
<dbReference type="RefSeq" id="WP_119382467.1">
    <property type="nucleotide sequence ID" value="NZ_QWGT01000142.1"/>
</dbReference>
<feature type="transmembrane region" description="Helical" evidence="1">
    <location>
        <begin position="64"/>
        <end position="82"/>
    </location>
</feature>
<evidence type="ECO:0000313" key="2">
    <source>
        <dbReference type="EMBL" id="RIJ51107.1"/>
    </source>
</evidence>
<gene>
    <name evidence="2" type="ORF">DZG00_10175</name>
</gene>
<protein>
    <submittedName>
        <fullName evidence="2">Uncharacterized protein</fullName>
    </submittedName>
</protein>
<accession>A0A399TA54</accession>
<organism evidence="2 3">
    <name type="scientific">Clavibacter lycopersici</name>
    <dbReference type="NCBI Taxonomy" id="2301718"/>
    <lineage>
        <taxon>Bacteria</taxon>
        <taxon>Bacillati</taxon>
        <taxon>Actinomycetota</taxon>
        <taxon>Actinomycetes</taxon>
        <taxon>Micrococcales</taxon>
        <taxon>Microbacteriaceae</taxon>
        <taxon>Clavibacter</taxon>
    </lineage>
</organism>
<dbReference type="Proteomes" id="UP000266484">
    <property type="component" value="Unassembled WGS sequence"/>
</dbReference>
<keyword evidence="1" id="KW-0812">Transmembrane</keyword>
<sequence>MAGTLLALSLLAAVVADLAGAPWTTLARWAAVVVVTAMLAGSVLERRRAIGMQRPTAVGSWGNAAIVLGFGLVGLLCAAVVVS</sequence>
<name>A0A399TA54_9MICO</name>
<keyword evidence="1" id="KW-0472">Membrane</keyword>
<keyword evidence="3" id="KW-1185">Reference proteome</keyword>
<reference evidence="2 3" key="1">
    <citation type="submission" date="2018-08" db="EMBL/GenBank/DDBJ databases">
        <title>Genome Sequence of Clavibacter michiganensis Subspecies type strains, and the Atypical Peach-Colored Strains Isolated from Tomato.</title>
        <authorList>
            <person name="Osdaghi E."/>
            <person name="Portier P."/>
            <person name="Briand M."/>
            <person name="Jacques M.-A."/>
        </authorList>
    </citation>
    <scope>NUCLEOTIDE SEQUENCE [LARGE SCALE GENOMIC DNA]</scope>
    <source>
        <strain evidence="2 3">CFBP 8615</strain>
    </source>
</reference>
<feature type="transmembrane region" description="Helical" evidence="1">
    <location>
        <begin position="26"/>
        <end position="44"/>
    </location>
</feature>